<gene>
    <name evidence="2" type="ORF">METZ01_LOCUS302377</name>
</gene>
<accession>A0A382MKM1</accession>
<dbReference type="GO" id="GO:0003824">
    <property type="term" value="F:catalytic activity"/>
    <property type="evidence" value="ECO:0007669"/>
    <property type="project" value="InterPro"/>
</dbReference>
<evidence type="ECO:0000259" key="1">
    <source>
        <dbReference type="Pfam" id="PF02538"/>
    </source>
</evidence>
<dbReference type="Pfam" id="PF02538">
    <property type="entry name" value="Hydantoinase_B"/>
    <property type="match status" value="1"/>
</dbReference>
<feature type="domain" description="Hydantoinase B/oxoprolinase" evidence="1">
    <location>
        <begin position="1"/>
        <end position="74"/>
    </location>
</feature>
<organism evidence="2">
    <name type="scientific">marine metagenome</name>
    <dbReference type="NCBI Taxonomy" id="408172"/>
    <lineage>
        <taxon>unclassified sequences</taxon>
        <taxon>metagenomes</taxon>
        <taxon>ecological metagenomes</taxon>
    </lineage>
</organism>
<dbReference type="AlphaFoldDB" id="A0A382MKM1"/>
<dbReference type="InterPro" id="IPR003692">
    <property type="entry name" value="Hydantoinase_B"/>
</dbReference>
<sequence length="75" mass="8298">MRNRWKGIAEEMCAALVRTSYSTNIKDRRDCSAALALPTGEILAQAEVGTPLHLGIMPAVISSILREFPIEEMRP</sequence>
<dbReference type="EMBL" id="UINC01094352">
    <property type="protein sequence ID" value="SVC49523.1"/>
    <property type="molecule type" value="Genomic_DNA"/>
</dbReference>
<protein>
    <recommendedName>
        <fullName evidence="1">Hydantoinase B/oxoprolinase domain-containing protein</fullName>
    </recommendedName>
</protein>
<name>A0A382MKM1_9ZZZZ</name>
<proteinExistence type="predicted"/>
<evidence type="ECO:0000313" key="2">
    <source>
        <dbReference type="EMBL" id="SVC49523.1"/>
    </source>
</evidence>
<reference evidence="2" key="1">
    <citation type="submission" date="2018-05" db="EMBL/GenBank/DDBJ databases">
        <authorList>
            <person name="Lanie J.A."/>
            <person name="Ng W.-L."/>
            <person name="Kazmierczak K.M."/>
            <person name="Andrzejewski T.M."/>
            <person name="Davidsen T.M."/>
            <person name="Wayne K.J."/>
            <person name="Tettelin H."/>
            <person name="Glass J.I."/>
            <person name="Rusch D."/>
            <person name="Podicherti R."/>
            <person name="Tsui H.-C.T."/>
            <person name="Winkler M.E."/>
        </authorList>
    </citation>
    <scope>NUCLEOTIDE SEQUENCE</scope>
</reference>
<feature type="non-terminal residue" evidence="2">
    <location>
        <position position="75"/>
    </location>
</feature>